<evidence type="ECO:0000256" key="6">
    <source>
        <dbReference type="ARBA" id="ARBA00022927"/>
    </source>
</evidence>
<evidence type="ECO:0000259" key="10">
    <source>
        <dbReference type="PROSITE" id="PS50166"/>
    </source>
</evidence>
<evidence type="ECO:0000256" key="7">
    <source>
        <dbReference type="ARBA" id="ARBA00079884"/>
    </source>
</evidence>
<dbReference type="GO" id="GO:0031267">
    <property type="term" value="F:small GTPase binding"/>
    <property type="evidence" value="ECO:0007669"/>
    <property type="project" value="InterPro"/>
</dbReference>
<evidence type="ECO:0000256" key="4">
    <source>
        <dbReference type="ARBA" id="ARBA00022490"/>
    </source>
</evidence>
<dbReference type="SMART" id="SM00913">
    <property type="entry name" value="IBN_N"/>
    <property type="match status" value="1"/>
</dbReference>
<dbReference type="PANTHER" id="PTHR10527">
    <property type="entry name" value="IMPORTIN BETA"/>
    <property type="match status" value="1"/>
</dbReference>
<dbReference type="PROSITE" id="PS50166">
    <property type="entry name" value="IMPORTIN_B_NT"/>
    <property type="match status" value="1"/>
</dbReference>
<comment type="subcellular location">
    <subcellularLocation>
        <location evidence="1">Cytoplasm</location>
    </subcellularLocation>
</comment>
<evidence type="ECO:0000256" key="2">
    <source>
        <dbReference type="ARBA" id="ARBA00010907"/>
    </source>
</evidence>
<keyword evidence="4" id="KW-0963">Cytoplasm</keyword>
<dbReference type="GO" id="GO:0006606">
    <property type="term" value="P:protein import into nucleus"/>
    <property type="evidence" value="ECO:0007669"/>
    <property type="project" value="InterPro"/>
</dbReference>
<dbReference type="Pfam" id="PF13513">
    <property type="entry name" value="HEAT_EZ"/>
    <property type="match status" value="1"/>
</dbReference>
<feature type="domain" description="Importin N-terminal" evidence="10">
    <location>
        <begin position="60"/>
        <end position="138"/>
    </location>
</feature>
<dbReference type="GO" id="GO:0005737">
    <property type="term" value="C:cytoplasm"/>
    <property type="evidence" value="ECO:0007669"/>
    <property type="project" value="UniProtKB-SubCell"/>
</dbReference>
<evidence type="ECO:0000256" key="3">
    <source>
        <dbReference type="ARBA" id="ARBA00022448"/>
    </source>
</evidence>
<name>A0A9P7XM17_9FUNG</name>
<keyword evidence="3" id="KW-0813">Transport</keyword>
<dbReference type="Gene3D" id="1.25.10.10">
    <property type="entry name" value="Leucine-rich Repeat Variant"/>
    <property type="match status" value="1"/>
</dbReference>
<reference evidence="11" key="1">
    <citation type="submission" date="2021-06" db="EMBL/GenBank/DDBJ databases">
        <title>Genome Sequence of Mortierella hyaline Strain SCG-10, a Cold-Adapted, Nitrate-Reducing Fungus Isolated from Soil in Minnesota, USA.</title>
        <authorList>
            <person name="Aldossari N."/>
        </authorList>
    </citation>
    <scope>NUCLEOTIDE SEQUENCE</scope>
    <source>
        <strain evidence="11">SCG-10</strain>
    </source>
</reference>
<keyword evidence="6" id="KW-0653">Protein transport</keyword>
<gene>
    <name evidence="11" type="primary">KAP95</name>
    <name evidence="11" type="ORF">KI688_004430</name>
</gene>
<dbReference type="EMBL" id="JAHRHY010000016">
    <property type="protein sequence ID" value="KAG9063546.1"/>
    <property type="molecule type" value="Genomic_DNA"/>
</dbReference>
<protein>
    <recommendedName>
        <fullName evidence="7">Importin-95</fullName>
    </recommendedName>
    <alternativeName>
        <fullName evidence="8">Karyopherin-95</fullName>
    </alternativeName>
</protein>
<dbReference type="OrthoDB" id="10263328at2759"/>
<feature type="repeat" description="HEAT" evidence="9">
    <location>
        <begin position="446"/>
        <end position="478"/>
    </location>
</feature>
<evidence type="ECO:0000256" key="1">
    <source>
        <dbReference type="ARBA" id="ARBA00004496"/>
    </source>
</evidence>
<proteinExistence type="inferred from homology"/>
<dbReference type="Pfam" id="PF03810">
    <property type="entry name" value="IBN_N"/>
    <property type="match status" value="1"/>
</dbReference>
<dbReference type="InterPro" id="IPR040122">
    <property type="entry name" value="Importin_beta"/>
</dbReference>
<keyword evidence="12" id="KW-1185">Reference proteome</keyword>
<dbReference type="AlphaFoldDB" id="A0A9P7XM17"/>
<sequence length="900" mass="99232">MASIGEILLNTLSAGVSKGVHFGFNNIKNNNKNNSPITTLVLLFISSTSNTKDQQIRESATTHLETAANEDFKQYVVMLCQELNNEQSQARIAAGLALKNAMTARESARREEMSTRWMNIDAVTRDQIKALVLTTLGTQDVRAGIVTAQVVAAIAAIELPLGQWEGVIRDMIQNLSSTENTNLRQCTLQSIGYICETIDRDILTSQANSILTAVVQGARKDEPSEAVRLAAIGALYNSLEFIEDNFKREGERNYIMQVVCEATQSEDLEVQVAAFECLVRIMQVYYEMMPFYMQKALFGLTVQGMKSPHERVALQAVEFWSTVAEVEIDQENYRLEAIDNGEQPTHTNYNFAKAALPETLPVILELMTKQDEDDDEDDWNLCMAAGTCLSVTAQSVGDACVAPVIQFVETNIRHTQWQYREASVMAFGSILEGPSQELLVPPVAQALPFLIEMMNDPVIKVKDATAWTLGRVSQSLAECIKPDVHLQPLIEALVRGLDDSNRIVSNCCLSLMNLADQLQGEQGRDSATSHMSPFFNGIITALMRITERNSNEAFARTSAYEAISILVTHTARDTFPTISALSTSILDRLEQTIAVQNEIVGVDERNSHLELQSNLCSVLTNVIRRVGKDISPIADRIMTVLLQLSTAASKSSTILEDAFLAIGALTTALESEFARYLDSFAPFMFSALSNHEEHQLCSIAVGIIGDVCRSLGPASASYCDNFMTTLLQNLQSPVLHRNVKPNILSCFGDIALAIEGQFAAYLDVTMSVLAQACNIRAAPTDYDMIDYVNGLREGIMDAYIGIVQGLKSSDNNLLAPHLPHLFEFMSTVYNDPERSDALLRSICGLLGDLAESFPGGDIKNLLMSEWVVQCLKEGRSSRQNSVTTKEVARWAKEMVKRATM</sequence>
<keyword evidence="5" id="KW-0677">Repeat</keyword>
<evidence type="ECO:0000313" key="12">
    <source>
        <dbReference type="Proteomes" id="UP000707451"/>
    </source>
</evidence>
<accession>A0A9P7XM17</accession>
<evidence type="ECO:0000313" key="11">
    <source>
        <dbReference type="EMBL" id="KAG9063546.1"/>
    </source>
</evidence>
<dbReference type="FunFam" id="1.25.10.10:FF:000027">
    <property type="entry name" value="Importin subunit beta-1"/>
    <property type="match status" value="1"/>
</dbReference>
<evidence type="ECO:0000256" key="8">
    <source>
        <dbReference type="ARBA" id="ARBA00083566"/>
    </source>
</evidence>
<comment type="caution">
    <text evidence="11">The sequence shown here is derived from an EMBL/GenBank/DDBJ whole genome shotgun (WGS) entry which is preliminary data.</text>
</comment>
<dbReference type="InterPro" id="IPR001494">
    <property type="entry name" value="Importin-beta_N"/>
</dbReference>
<dbReference type="InterPro" id="IPR058584">
    <property type="entry name" value="IMB1_TNPO1-like_TPR"/>
</dbReference>
<evidence type="ECO:0000256" key="5">
    <source>
        <dbReference type="ARBA" id="ARBA00022737"/>
    </source>
</evidence>
<dbReference type="SUPFAM" id="SSF48371">
    <property type="entry name" value="ARM repeat"/>
    <property type="match status" value="1"/>
</dbReference>
<dbReference type="InterPro" id="IPR011989">
    <property type="entry name" value="ARM-like"/>
</dbReference>
<dbReference type="PROSITE" id="PS50077">
    <property type="entry name" value="HEAT_REPEAT"/>
    <property type="match status" value="1"/>
</dbReference>
<dbReference type="Proteomes" id="UP000707451">
    <property type="component" value="Unassembled WGS sequence"/>
</dbReference>
<dbReference type="InterPro" id="IPR021133">
    <property type="entry name" value="HEAT_type_2"/>
</dbReference>
<comment type="similarity">
    <text evidence="2">Belongs to the importin beta family. Importin beta-1 subfamily.</text>
</comment>
<organism evidence="11 12">
    <name type="scientific">Linnemannia hyalina</name>
    <dbReference type="NCBI Taxonomy" id="64524"/>
    <lineage>
        <taxon>Eukaryota</taxon>
        <taxon>Fungi</taxon>
        <taxon>Fungi incertae sedis</taxon>
        <taxon>Mucoromycota</taxon>
        <taxon>Mortierellomycotina</taxon>
        <taxon>Mortierellomycetes</taxon>
        <taxon>Mortierellales</taxon>
        <taxon>Mortierellaceae</taxon>
        <taxon>Linnemannia</taxon>
    </lineage>
</organism>
<evidence type="ECO:0000256" key="9">
    <source>
        <dbReference type="PROSITE-ProRule" id="PRU00103"/>
    </source>
</evidence>
<dbReference type="Pfam" id="PF25574">
    <property type="entry name" value="TPR_IMB1"/>
    <property type="match status" value="1"/>
</dbReference>
<dbReference type="InterPro" id="IPR016024">
    <property type="entry name" value="ARM-type_fold"/>
</dbReference>